<protein>
    <submittedName>
        <fullName evidence="1">Uncharacterized protein</fullName>
    </submittedName>
</protein>
<name>A0A0B0EHD1_9BACT</name>
<accession>A0A0B0EHD1</accession>
<evidence type="ECO:0000313" key="1">
    <source>
        <dbReference type="EMBL" id="KHE92477.1"/>
    </source>
</evidence>
<organism evidence="1 2">
    <name type="scientific">Candidatus Scalindua brodae</name>
    <dbReference type="NCBI Taxonomy" id="237368"/>
    <lineage>
        <taxon>Bacteria</taxon>
        <taxon>Pseudomonadati</taxon>
        <taxon>Planctomycetota</taxon>
        <taxon>Candidatus Brocadiia</taxon>
        <taxon>Candidatus Brocadiales</taxon>
        <taxon>Candidatus Scalinduaceae</taxon>
        <taxon>Candidatus Scalindua</taxon>
    </lineage>
</organism>
<evidence type="ECO:0000313" key="2">
    <source>
        <dbReference type="Proteomes" id="UP000030652"/>
    </source>
</evidence>
<proteinExistence type="predicted"/>
<dbReference type="AlphaFoldDB" id="A0A0B0EHD1"/>
<sequence>MASNIAFVSTLASIDSLKEHIHNANYNYAMLENVDEITFEKFTIDFTLDAWDKGRLFGEKSELKWIKRNGTYHVVLTTDDDVPDNFTTYGTLEPLKEGPLIDIFLWGEKDTTVEGWYETRIPKVLKYPVDDFERAPSRIKIVIKRYELSEEYEVYRNREWIKGSSTSEIYRYVGLEGE</sequence>
<comment type="caution">
    <text evidence="1">The sequence shown here is derived from an EMBL/GenBank/DDBJ whole genome shotgun (WGS) entry which is preliminary data.</text>
</comment>
<gene>
    <name evidence="1" type="ORF">SCABRO_01772</name>
</gene>
<dbReference type="EMBL" id="JRYO01000126">
    <property type="protein sequence ID" value="KHE92477.1"/>
    <property type="molecule type" value="Genomic_DNA"/>
</dbReference>
<reference evidence="1 2" key="1">
    <citation type="submission" date="2014-10" db="EMBL/GenBank/DDBJ databases">
        <title>Draft genome of anammox bacterium scalindua brodae, obtained using differential coverage binning of sequence data from two enrichment reactors.</title>
        <authorList>
            <person name="Speth D.R."/>
            <person name="Russ L."/>
            <person name="Kartal B."/>
            <person name="Op den Camp H.J."/>
            <person name="Dutilh B.E."/>
            <person name="Jetten M.S."/>
        </authorList>
    </citation>
    <scope>NUCLEOTIDE SEQUENCE [LARGE SCALE GENOMIC DNA]</scope>
    <source>
        <strain evidence="1">RU1</strain>
    </source>
</reference>
<dbReference type="eggNOG" id="ENOG502ZE78">
    <property type="taxonomic scope" value="Bacteria"/>
</dbReference>
<dbReference type="Proteomes" id="UP000030652">
    <property type="component" value="Unassembled WGS sequence"/>
</dbReference>